<evidence type="ECO:0000259" key="2">
    <source>
        <dbReference type="Pfam" id="PF20091"/>
    </source>
</evidence>
<dbReference type="InterPro" id="IPR045394">
    <property type="entry name" value="Abhydrolase_dom"/>
</dbReference>
<dbReference type="STRING" id="1856405.BFC17_04445"/>
<dbReference type="OrthoDB" id="1971292at2"/>
<evidence type="ECO:0000313" key="3">
    <source>
        <dbReference type="EMBL" id="OFI33512.1"/>
    </source>
</evidence>
<feature type="chain" id="PRO_5009213990" description="Alpha/beta hydrolase domain-containing protein" evidence="1">
    <location>
        <begin position="27"/>
        <end position="485"/>
    </location>
</feature>
<keyword evidence="4" id="KW-1185">Reference proteome</keyword>
<dbReference type="ESTHER" id="9alte-a0a1e8fc62">
    <property type="family name" value="Abhydrolase_10"/>
</dbReference>
<comment type="caution">
    <text evidence="3">The sequence shown here is derived from an EMBL/GenBank/DDBJ whole genome shotgun (WGS) entry which is preliminary data.</text>
</comment>
<dbReference type="EMBL" id="MJIC01000015">
    <property type="protein sequence ID" value="OFI33512.1"/>
    <property type="molecule type" value="Genomic_DNA"/>
</dbReference>
<dbReference type="Pfam" id="PF20091">
    <property type="entry name" value="Abhydrolase_10"/>
    <property type="match status" value="1"/>
</dbReference>
<reference evidence="3 4" key="1">
    <citation type="submission" date="2016-09" db="EMBL/GenBank/DDBJ databases">
        <title>Alteromonas lipolytica, a new species isolated from sea water.</title>
        <authorList>
            <person name="Wu Y.-H."/>
            <person name="Cheng H."/>
            <person name="Xu X.-W."/>
        </authorList>
    </citation>
    <scope>NUCLEOTIDE SEQUENCE [LARGE SCALE GENOMIC DNA]</scope>
    <source>
        <strain evidence="3 4">JW12</strain>
    </source>
</reference>
<keyword evidence="1" id="KW-0732">Signal</keyword>
<sequence>MKRRQFTKGLVASVLATPLLPSLAQAIQTSQSIKVSGPITGGRHGYPFCSYAGDLSHFGYVEEEYFIEGTATRYQANGELGFDGKWSVEPMGTYPFKTRLLVRRPQDHSRFNGTVVTEWLNTTAGHDTCTIGMVTNGLYQNGFVYVGVSCQEVGITGVTDKPQGLHAWDPQRYGSLSIPGDSISYDIFSQAGKAVGPNRSRQGVDPLAGLKVKQVIATGASQSGGRLRTYINAIHLRDKVFDGFLPTIQFGAGYAFSDITVDKKTGAPAKNRELYASLIRDDLKTPVFMVNSETEVLVNSRARQPDSDYLRFWEVAGASHVPAGWDRIINKIRERDGLYDSGPAELGSEVLWQDAADAALMHLISWIDAGKLPPVAEPIKLSTAEGKPVVMRDEFGNAKGGLRLPELEAPIATYDSALQALNAANGLRGTTTPLTAGTLKALYPTHQDYVDKVTAAAKECKSSGYILAPCLGRYIEQAKQASLAS</sequence>
<dbReference type="Proteomes" id="UP000176037">
    <property type="component" value="Unassembled WGS sequence"/>
</dbReference>
<name>A0A1E8FC62_9ALTE</name>
<dbReference type="RefSeq" id="WP_070177888.1">
    <property type="nucleotide sequence ID" value="NZ_BMJR01000002.1"/>
</dbReference>
<accession>A0A1E8FC62</accession>
<feature type="domain" description="Alpha/beta hydrolase" evidence="2">
    <location>
        <begin position="35"/>
        <end position="469"/>
    </location>
</feature>
<dbReference type="AlphaFoldDB" id="A0A1E8FC62"/>
<feature type="signal peptide" evidence="1">
    <location>
        <begin position="1"/>
        <end position="26"/>
    </location>
</feature>
<protein>
    <recommendedName>
        <fullName evidence="2">Alpha/beta hydrolase domain-containing protein</fullName>
    </recommendedName>
</protein>
<evidence type="ECO:0000256" key="1">
    <source>
        <dbReference type="SAM" id="SignalP"/>
    </source>
</evidence>
<organism evidence="3 4">
    <name type="scientific">Alteromonas lipolytica</name>
    <dbReference type="NCBI Taxonomy" id="1856405"/>
    <lineage>
        <taxon>Bacteria</taxon>
        <taxon>Pseudomonadati</taxon>
        <taxon>Pseudomonadota</taxon>
        <taxon>Gammaproteobacteria</taxon>
        <taxon>Alteromonadales</taxon>
        <taxon>Alteromonadaceae</taxon>
        <taxon>Alteromonas/Salinimonas group</taxon>
        <taxon>Alteromonas</taxon>
    </lineage>
</organism>
<proteinExistence type="predicted"/>
<evidence type="ECO:0000313" key="4">
    <source>
        <dbReference type="Proteomes" id="UP000176037"/>
    </source>
</evidence>
<gene>
    <name evidence="3" type="ORF">BFC17_04445</name>
</gene>